<dbReference type="InterPro" id="IPR016181">
    <property type="entry name" value="Acyl_CoA_acyltransferase"/>
</dbReference>
<dbReference type="Proteomes" id="UP000402241">
    <property type="component" value="Chromosome"/>
</dbReference>
<dbReference type="CDD" id="cd04301">
    <property type="entry name" value="NAT_SF"/>
    <property type="match status" value="1"/>
</dbReference>
<evidence type="ECO:0000259" key="1">
    <source>
        <dbReference type="PROSITE" id="PS51729"/>
    </source>
</evidence>
<organism evidence="2 3">
    <name type="scientific">Micromonospora terminaliae</name>
    <dbReference type="NCBI Taxonomy" id="1914461"/>
    <lineage>
        <taxon>Bacteria</taxon>
        <taxon>Bacillati</taxon>
        <taxon>Actinomycetota</taxon>
        <taxon>Actinomycetes</taxon>
        <taxon>Micromonosporales</taxon>
        <taxon>Micromonosporaceae</taxon>
        <taxon>Micromonospora</taxon>
    </lineage>
</organism>
<dbReference type="PROSITE" id="PS51729">
    <property type="entry name" value="GNAT_YJDJ"/>
    <property type="match status" value="1"/>
</dbReference>
<protein>
    <submittedName>
        <fullName evidence="2">GNAT family N-acetyltransferase</fullName>
    </submittedName>
</protein>
<evidence type="ECO:0000313" key="2">
    <source>
        <dbReference type="EMBL" id="QGL47327.1"/>
    </source>
</evidence>
<name>A0ABX6E045_9ACTN</name>
<dbReference type="SUPFAM" id="SSF55729">
    <property type="entry name" value="Acyl-CoA N-acyltransferases (Nat)"/>
    <property type="match status" value="1"/>
</dbReference>
<dbReference type="Gene3D" id="3.40.630.30">
    <property type="match status" value="1"/>
</dbReference>
<proteinExistence type="predicted"/>
<sequence>MVSSKSRVRLFDHVRNDMWTGESMSSEGQAQVAEELVDSVAHGRFELFRGGELVGWLYYTHLRPNRYALRHTEVEPGHQHQGVAGAMVGRVLDEIRSREGTVTAICPFVVDYLSRTTVYADLIDARHPGYSDRAAAESALRKAVAATTDGAPETRES</sequence>
<accession>A0ABX6E045</accession>
<dbReference type="InterPro" id="IPR031165">
    <property type="entry name" value="GNAT_YJDJ"/>
</dbReference>
<gene>
    <name evidence="2" type="ORF">GCE86_09965</name>
</gene>
<keyword evidence="3" id="KW-1185">Reference proteome</keyword>
<evidence type="ECO:0000313" key="3">
    <source>
        <dbReference type="Proteomes" id="UP000402241"/>
    </source>
</evidence>
<feature type="domain" description="N-acetyltransferase" evidence="1">
    <location>
        <begin position="37"/>
        <end position="124"/>
    </location>
</feature>
<dbReference type="Pfam" id="PF14542">
    <property type="entry name" value="Acetyltransf_CG"/>
    <property type="match status" value="1"/>
</dbReference>
<dbReference type="EMBL" id="CP045309">
    <property type="protein sequence ID" value="QGL47327.1"/>
    <property type="molecule type" value="Genomic_DNA"/>
</dbReference>
<reference evidence="2 3" key="1">
    <citation type="submission" date="2019-10" db="EMBL/GenBank/DDBJ databases">
        <title>Genome Sequence of Micromonospora terminaliae DSM 101760.</title>
        <authorList>
            <person name="Guo L."/>
        </authorList>
    </citation>
    <scope>NUCLEOTIDE SEQUENCE [LARGE SCALE GENOMIC DNA]</scope>
    <source>
        <strain evidence="2 3">DSM 101760</strain>
    </source>
</reference>